<dbReference type="PANTHER" id="PTHR21310">
    <property type="entry name" value="AMINOGLYCOSIDE PHOSPHOTRANSFERASE-RELATED-RELATED"/>
    <property type="match status" value="1"/>
</dbReference>
<organism evidence="2 3">
    <name type="scientific">Photobacterium angustum</name>
    <dbReference type="NCBI Taxonomy" id="661"/>
    <lineage>
        <taxon>Bacteria</taxon>
        <taxon>Pseudomonadati</taxon>
        <taxon>Pseudomonadota</taxon>
        <taxon>Gammaproteobacteria</taxon>
        <taxon>Vibrionales</taxon>
        <taxon>Vibrionaceae</taxon>
        <taxon>Photobacterium</taxon>
    </lineage>
</organism>
<dbReference type="RefSeq" id="WP_105062482.1">
    <property type="nucleotide sequence ID" value="NZ_MSCJ01000003.1"/>
</dbReference>
<evidence type="ECO:0000259" key="1">
    <source>
        <dbReference type="Pfam" id="PF01636"/>
    </source>
</evidence>
<dbReference type="AlphaFoldDB" id="A0A2S7VKV0"/>
<gene>
    <name evidence="2" type="ORF">BTO08_20985</name>
</gene>
<dbReference type="InterPro" id="IPR011009">
    <property type="entry name" value="Kinase-like_dom_sf"/>
</dbReference>
<name>A0A2S7VKV0_PHOAN</name>
<proteinExistence type="predicted"/>
<evidence type="ECO:0000313" key="3">
    <source>
        <dbReference type="Proteomes" id="UP000238730"/>
    </source>
</evidence>
<dbReference type="GO" id="GO:0016740">
    <property type="term" value="F:transferase activity"/>
    <property type="evidence" value="ECO:0007669"/>
    <property type="project" value="UniProtKB-KW"/>
</dbReference>
<protein>
    <submittedName>
        <fullName evidence="2">Phosphotransferase</fullName>
    </submittedName>
</protein>
<dbReference type="InterPro" id="IPR051678">
    <property type="entry name" value="AGP_Transferase"/>
</dbReference>
<dbReference type="EMBL" id="MSCJ01000003">
    <property type="protein sequence ID" value="PQJ62698.1"/>
    <property type="molecule type" value="Genomic_DNA"/>
</dbReference>
<keyword evidence="2" id="KW-0808">Transferase</keyword>
<feature type="domain" description="Aminoglycoside phosphotransferase" evidence="1">
    <location>
        <begin position="35"/>
        <end position="259"/>
    </location>
</feature>
<dbReference type="SUPFAM" id="SSF56112">
    <property type="entry name" value="Protein kinase-like (PK-like)"/>
    <property type="match status" value="1"/>
</dbReference>
<dbReference type="Gene3D" id="3.90.1200.10">
    <property type="match status" value="1"/>
</dbReference>
<comment type="caution">
    <text evidence="2">The sequence shown here is derived from an EMBL/GenBank/DDBJ whole genome shotgun (WGS) entry which is preliminary data.</text>
</comment>
<dbReference type="InterPro" id="IPR002575">
    <property type="entry name" value="Aminoglycoside_PTrfase"/>
</dbReference>
<sequence>MNRAQLKNIAEKSFFAMFRQKAVVCDIQETFYGWVVFLATGKAKIVVKFSREVGRISKEVACLQKLRSIVSCPVPQIYLFGREEGYDYIVLDWLEGRPANELPNNKFAIETFREDYTDILLALHEHNHPQGFELTNGSFDGDFNNAFDDWMKDVYKYLSCSASPFSSKIKDQYTELWERRREILAPIAHEASSFVHDDCHLANVLFDPNTFKVAGLLDPCDSGFKHRELDVIHLFDVRGDTHIAERYIEKRQLDDGFEARRYFFSLWDDAKHSRNMGWYDENWLANKFNKFEAAMSMQ</sequence>
<dbReference type="Proteomes" id="UP000238730">
    <property type="component" value="Unassembled WGS sequence"/>
</dbReference>
<reference evidence="2 3" key="1">
    <citation type="submission" date="2016-12" db="EMBL/GenBank/DDBJ databases">
        <title>Diversity of luminous bacteria.</title>
        <authorList>
            <person name="Yoshizawa S."/>
            <person name="Kogure K."/>
        </authorList>
    </citation>
    <scope>NUCLEOTIDE SEQUENCE [LARGE SCALE GENOMIC DNA]</scope>
    <source>
        <strain evidence="2 3">LC1-200</strain>
    </source>
</reference>
<dbReference type="PANTHER" id="PTHR21310:SF15">
    <property type="entry name" value="AMINOGLYCOSIDE PHOSPHOTRANSFERASE DOMAIN-CONTAINING PROTEIN"/>
    <property type="match status" value="1"/>
</dbReference>
<dbReference type="Pfam" id="PF01636">
    <property type="entry name" value="APH"/>
    <property type="match status" value="1"/>
</dbReference>
<accession>A0A2S7VKV0</accession>
<evidence type="ECO:0000313" key="2">
    <source>
        <dbReference type="EMBL" id="PQJ62698.1"/>
    </source>
</evidence>
<dbReference type="OrthoDB" id="5812505at2"/>
<dbReference type="CDD" id="cd05120">
    <property type="entry name" value="APH_ChoK_like"/>
    <property type="match status" value="1"/>
</dbReference>